<dbReference type="STRING" id="692418.SAMN04488029_1688"/>
<gene>
    <name evidence="1" type="ORF">SAMN04488029_1688</name>
</gene>
<evidence type="ECO:0000313" key="1">
    <source>
        <dbReference type="EMBL" id="SMD33822.1"/>
    </source>
</evidence>
<organism evidence="1 2">
    <name type="scientific">Reichenbachiella faecimaris</name>
    <dbReference type="NCBI Taxonomy" id="692418"/>
    <lineage>
        <taxon>Bacteria</taxon>
        <taxon>Pseudomonadati</taxon>
        <taxon>Bacteroidota</taxon>
        <taxon>Cytophagia</taxon>
        <taxon>Cytophagales</taxon>
        <taxon>Reichenbachiellaceae</taxon>
        <taxon>Reichenbachiella</taxon>
    </lineage>
</organism>
<keyword evidence="2" id="KW-1185">Reference proteome</keyword>
<accession>A0A1W2GBG7</accession>
<dbReference type="Proteomes" id="UP000192472">
    <property type="component" value="Unassembled WGS sequence"/>
</dbReference>
<evidence type="ECO:0000313" key="2">
    <source>
        <dbReference type="Proteomes" id="UP000192472"/>
    </source>
</evidence>
<name>A0A1W2GBG7_REIFA</name>
<dbReference type="RefSeq" id="WP_084372233.1">
    <property type="nucleotide sequence ID" value="NZ_FWYF01000002.1"/>
</dbReference>
<reference evidence="1 2" key="1">
    <citation type="submission" date="2017-04" db="EMBL/GenBank/DDBJ databases">
        <authorList>
            <person name="Afonso C.L."/>
            <person name="Miller P.J."/>
            <person name="Scott M.A."/>
            <person name="Spackman E."/>
            <person name="Goraichik I."/>
            <person name="Dimitrov K.M."/>
            <person name="Suarez D.L."/>
            <person name="Swayne D.E."/>
        </authorList>
    </citation>
    <scope>NUCLEOTIDE SEQUENCE [LARGE SCALE GENOMIC DNA]</scope>
    <source>
        <strain evidence="1 2">DSM 26133</strain>
    </source>
</reference>
<dbReference type="AlphaFoldDB" id="A0A1W2GBG7"/>
<protein>
    <submittedName>
        <fullName evidence="1">Uncharacterized protein</fullName>
    </submittedName>
</protein>
<sequence>MKILEALNEFRFSCSSCKLEGFGGELINDTFYLKNSDVSKPDGLLQRINPRIFKDIKLLMKNISLAIDYFEPDGEQVIDPVRPATTKEGGSQYYRDTDGYYWRMYHLLSRRELCKIKDIHENAFNWASVFGKFISDIDELPIQSLVEIEPTDLLHASATKRAPEEIKNEIDYVLRLIKQLTIMNNIWREEQWLNSTIERAARLDRKRLRVLNEVNNYSGIELEMNRNRVLAY</sequence>
<dbReference type="OrthoDB" id="526037at2"/>
<proteinExistence type="predicted"/>
<dbReference type="EMBL" id="FWYF01000002">
    <property type="protein sequence ID" value="SMD33822.1"/>
    <property type="molecule type" value="Genomic_DNA"/>
</dbReference>